<dbReference type="RefSeq" id="WP_071063859.1">
    <property type="nucleotide sequence ID" value="NZ_MAXA01000213.1"/>
</dbReference>
<dbReference type="InterPro" id="IPR012961">
    <property type="entry name" value="Ski2/MTR4_C"/>
</dbReference>
<dbReference type="Gene3D" id="1.10.3380.30">
    <property type="match status" value="1"/>
</dbReference>
<dbReference type="GO" id="GO:0016787">
    <property type="term" value="F:hydrolase activity"/>
    <property type="evidence" value="ECO:0007669"/>
    <property type="project" value="UniProtKB-KW"/>
</dbReference>
<dbReference type="InterPro" id="IPR050699">
    <property type="entry name" value="RNA-DNA_Helicase"/>
</dbReference>
<dbReference type="PANTHER" id="PTHR12131">
    <property type="entry name" value="ATP-DEPENDENT RNA AND DNA HELICASE"/>
    <property type="match status" value="1"/>
</dbReference>
<feature type="compositionally biased region" description="Low complexity" evidence="5">
    <location>
        <begin position="229"/>
        <end position="242"/>
    </location>
</feature>
<dbReference type="PROSITE" id="PS51194">
    <property type="entry name" value="HELICASE_CTER"/>
    <property type="match status" value="1"/>
</dbReference>
<dbReference type="Pfam" id="PF08148">
    <property type="entry name" value="DSHCT"/>
    <property type="match status" value="1"/>
</dbReference>
<dbReference type="InterPro" id="IPR001650">
    <property type="entry name" value="Helicase_C-like"/>
</dbReference>
<accession>A0A1S1Q2L9</accession>
<name>A0A1S1Q2L9_9ACTN</name>
<dbReference type="SMART" id="SM01142">
    <property type="entry name" value="DSHCT"/>
    <property type="match status" value="1"/>
</dbReference>
<keyword evidence="4" id="KW-0067">ATP-binding</keyword>
<keyword evidence="3 8" id="KW-0347">Helicase</keyword>
<dbReference type="InterPro" id="IPR003593">
    <property type="entry name" value="AAA+_ATPase"/>
</dbReference>
<organism evidence="8 9">
    <name type="scientific">Parafrankia soli</name>
    <dbReference type="NCBI Taxonomy" id="2599596"/>
    <lineage>
        <taxon>Bacteria</taxon>
        <taxon>Bacillati</taxon>
        <taxon>Actinomycetota</taxon>
        <taxon>Actinomycetes</taxon>
        <taxon>Frankiales</taxon>
        <taxon>Frankiaceae</taxon>
        <taxon>Parafrankia</taxon>
    </lineage>
</organism>
<dbReference type="InterPro" id="IPR058621">
    <property type="entry name" value="SH3_HelY"/>
</dbReference>
<evidence type="ECO:0000256" key="1">
    <source>
        <dbReference type="ARBA" id="ARBA00022741"/>
    </source>
</evidence>
<feature type="region of interest" description="Disordered" evidence="5">
    <location>
        <begin position="291"/>
        <end position="327"/>
    </location>
</feature>
<keyword evidence="9" id="KW-1185">Reference proteome</keyword>
<dbReference type="GO" id="GO:0004386">
    <property type="term" value="F:helicase activity"/>
    <property type="evidence" value="ECO:0007669"/>
    <property type="project" value="UniProtKB-KW"/>
</dbReference>
<comment type="caution">
    <text evidence="8">The sequence shown here is derived from an EMBL/GenBank/DDBJ whole genome shotgun (WGS) entry which is preliminary data.</text>
</comment>
<dbReference type="Gene3D" id="3.40.50.300">
    <property type="entry name" value="P-loop containing nucleotide triphosphate hydrolases"/>
    <property type="match status" value="2"/>
</dbReference>
<reference evidence="9" key="1">
    <citation type="submission" date="2016-07" db="EMBL/GenBank/DDBJ databases">
        <title>Frankia sp. NRRL B-16219 Genome sequencing.</title>
        <authorList>
            <person name="Ghodhbane-Gtari F."/>
            <person name="Swanson E."/>
            <person name="Gueddou A."/>
            <person name="Louati M."/>
            <person name="Nouioui I."/>
            <person name="Hezbri K."/>
            <person name="Abebe-Akele F."/>
            <person name="Simpson S."/>
            <person name="Morris K."/>
            <person name="Thomas K."/>
            <person name="Gtari M."/>
            <person name="Tisa L.S."/>
        </authorList>
    </citation>
    <scope>NUCLEOTIDE SEQUENCE [LARGE SCALE GENOMIC DNA]</scope>
    <source>
        <strain evidence="9">NRRL B-16219</strain>
    </source>
</reference>
<evidence type="ECO:0000256" key="5">
    <source>
        <dbReference type="SAM" id="MobiDB-lite"/>
    </source>
</evidence>
<dbReference type="SMART" id="SM00487">
    <property type="entry name" value="DEXDc"/>
    <property type="match status" value="1"/>
</dbReference>
<dbReference type="Pfam" id="PF00271">
    <property type="entry name" value="Helicase_C"/>
    <property type="match status" value="1"/>
</dbReference>
<feature type="domain" description="Helicase ATP-binding" evidence="6">
    <location>
        <begin position="27"/>
        <end position="188"/>
    </location>
</feature>
<protein>
    <submittedName>
        <fullName evidence="8">RNA helicase</fullName>
    </submittedName>
</protein>
<dbReference type="EMBL" id="MAXA01000213">
    <property type="protein sequence ID" value="OHV28210.1"/>
    <property type="molecule type" value="Genomic_DNA"/>
</dbReference>
<evidence type="ECO:0000313" key="9">
    <source>
        <dbReference type="Proteomes" id="UP000179769"/>
    </source>
</evidence>
<evidence type="ECO:0000259" key="6">
    <source>
        <dbReference type="PROSITE" id="PS51192"/>
    </source>
</evidence>
<dbReference type="InterPro" id="IPR014001">
    <property type="entry name" value="Helicase_ATP-bd"/>
</dbReference>
<evidence type="ECO:0000259" key="7">
    <source>
        <dbReference type="PROSITE" id="PS51194"/>
    </source>
</evidence>
<evidence type="ECO:0000256" key="4">
    <source>
        <dbReference type="ARBA" id="ARBA00022840"/>
    </source>
</evidence>
<dbReference type="GO" id="GO:0003676">
    <property type="term" value="F:nucleic acid binding"/>
    <property type="evidence" value="ECO:0007669"/>
    <property type="project" value="InterPro"/>
</dbReference>
<dbReference type="GO" id="GO:0005524">
    <property type="term" value="F:ATP binding"/>
    <property type="evidence" value="ECO:0007669"/>
    <property type="project" value="UniProtKB-KW"/>
</dbReference>
<dbReference type="GO" id="GO:0070478">
    <property type="term" value="P:nuclear-transcribed mRNA catabolic process, 3'-5' exonucleolytic nonsense-mediated decay"/>
    <property type="evidence" value="ECO:0007669"/>
    <property type="project" value="TreeGrafter"/>
</dbReference>
<dbReference type="Pfam" id="PF26090">
    <property type="entry name" value="SH3_HelY"/>
    <property type="match status" value="1"/>
</dbReference>
<dbReference type="GO" id="GO:0055087">
    <property type="term" value="C:Ski complex"/>
    <property type="evidence" value="ECO:0007669"/>
    <property type="project" value="TreeGrafter"/>
</dbReference>
<feature type="region of interest" description="Disordered" evidence="5">
    <location>
        <begin position="221"/>
        <end position="259"/>
    </location>
</feature>
<evidence type="ECO:0000313" key="8">
    <source>
        <dbReference type="EMBL" id="OHV28210.1"/>
    </source>
</evidence>
<dbReference type="InterPro" id="IPR011545">
    <property type="entry name" value="DEAD/DEAH_box_helicase_dom"/>
</dbReference>
<dbReference type="SUPFAM" id="SSF52540">
    <property type="entry name" value="P-loop containing nucleoside triphosphate hydrolases"/>
    <property type="match status" value="1"/>
</dbReference>
<keyword evidence="1" id="KW-0547">Nucleotide-binding</keyword>
<dbReference type="AlphaFoldDB" id="A0A1S1Q2L9"/>
<feature type="region of interest" description="Disordered" evidence="5">
    <location>
        <begin position="945"/>
        <end position="971"/>
    </location>
</feature>
<dbReference type="SMART" id="SM00490">
    <property type="entry name" value="HELICc"/>
    <property type="match status" value="1"/>
</dbReference>
<dbReference type="SMART" id="SM00382">
    <property type="entry name" value="AAA"/>
    <property type="match status" value="1"/>
</dbReference>
<feature type="domain" description="Helicase C-terminal" evidence="7">
    <location>
        <begin position="331"/>
        <end position="528"/>
    </location>
</feature>
<proteinExistence type="predicted"/>
<keyword evidence="2" id="KW-0378">Hydrolase</keyword>
<dbReference type="PROSITE" id="PS51192">
    <property type="entry name" value="HELICASE_ATP_BIND_1"/>
    <property type="match status" value="1"/>
</dbReference>
<sequence length="997" mass="106605">MSSAPGAVEEFAARYPFGLDPFQSEAVAALAQGEGVLVAAPTGAGKTVVGEFAAHLALATGTRCFYTTPIKALSNQKYADLVARYGAASIGLLTGDTSRNGDAPVVVMTTEVLRNMLYTEAAGSARLDSLGYVVMDEVHYLADRQRGAVWEEVIIHLPQHVRLVSLSATVSNAEEFAEWLVTVRGHTRVIVSEHRPVPLFQHLLADRTLHDLFVDQPSGLDPGVPAFSRRGPGPNGRGAAPGSVGGATPGSRPAARAAEARAADIAGAGAAAGGRAVNPDLLRLAREESRAVYERGRGPRSSRPGRPGAGNGAGNGRRRSGPPNRPDVIVRLDRAGLLPAILFVFSRVGCDAAVTSCIQAGLRLTSPDEQREIREHVRARTAGVPQADLAVLGYWQWLEGLERGIAAHHAGMLPTFKEVVEELFVRGLVRAVFATETLALGINMPARTVVLERLTKFNGQTRADITPGEYTQLTGRAGRRGIDVEGHAVVLWQPGLDPLALAGLASTRTYPLKSSFRPSYNMAVNLVGRLGAERARTVLESSFAQFQADKAVVGIARAVRRNQTAIEELTAALECDRGSVTEYDGLRRQIREREADLSRAGTVRRQSEVAAALAKLRSGDVVRVPAGRRGGLAVVLDAGVDEGSAEGPRPVVLTEDRQVRRLSMIDFPVAVEPLARVRIPKSFNPRSPQARRDLASSLRNIRLPEEPGRRERARSLAADDAELARLRRAMRAHPVHDCPEREAHLRSAERIDRLRRETAGLERKVEGRTNTVARTFDRVRDTLAELGYLAVGGDSVTDAGAMLARIYTEQDLQVAECLRTGVWEGLTPPALAAAVSTLVFEPRGDDVAAPTIPGGGALRDALADMAGVYTRLGAAEDHHRLGFLRPPDLGFVAAAHGWACGRGLEKVLEDAGADLTAGDFVRWMRQLIDLLDQIAQVAPVYAAKTAARPSPDGHTPDSDGNTPQAHPGTDGILGVGRAARAAIDAIRRGVVAYSMSV</sequence>
<evidence type="ECO:0000256" key="3">
    <source>
        <dbReference type="ARBA" id="ARBA00022806"/>
    </source>
</evidence>
<dbReference type="PANTHER" id="PTHR12131:SF1">
    <property type="entry name" value="ATP-DEPENDENT RNA HELICASE SUPV3L1, MITOCHONDRIAL-RELATED"/>
    <property type="match status" value="1"/>
</dbReference>
<dbReference type="Proteomes" id="UP000179769">
    <property type="component" value="Unassembled WGS sequence"/>
</dbReference>
<gene>
    <name evidence="8" type="ORF">BBK14_03315</name>
</gene>
<dbReference type="InterPro" id="IPR027417">
    <property type="entry name" value="P-loop_NTPase"/>
</dbReference>
<dbReference type="Pfam" id="PF00270">
    <property type="entry name" value="DEAD"/>
    <property type="match status" value="1"/>
</dbReference>
<dbReference type="CDD" id="cd18795">
    <property type="entry name" value="SF2_C_Ski2"/>
    <property type="match status" value="1"/>
</dbReference>
<evidence type="ECO:0000256" key="2">
    <source>
        <dbReference type="ARBA" id="ARBA00022801"/>
    </source>
</evidence>